<dbReference type="Pfam" id="PF01856">
    <property type="entry name" value="HP_OMP"/>
    <property type="match status" value="1"/>
</dbReference>
<dbReference type="EMBL" id="LT633821">
    <property type="protein sequence ID" value="SFZ72988.1"/>
    <property type="molecule type" value="Genomic_DNA"/>
</dbReference>
<proteinExistence type="predicted"/>
<name>A0A1M4NIA9_9HELI</name>
<accession>A0A1M4NIA9</accession>
<protein>
    <submittedName>
        <fullName evidence="1">OMP151</fullName>
    </submittedName>
</protein>
<reference evidence="1" key="1">
    <citation type="submission" date="2016-11" db="EMBL/GenBank/DDBJ databases">
        <title>Proteomic and phylogenetic analysis of the outer membrane protein repertoire of gastric Helicobacter species.</title>
        <authorList>
            <person name="Joosten M."/>
        </authorList>
    </citation>
    <scope>NUCLEOTIDE SEQUENCE</scope>
    <source>
        <strain evidence="1">M45</strain>
    </source>
</reference>
<dbReference type="RefSeq" id="WP_104753254.1">
    <property type="nucleotide sequence ID" value="NZ_FZLZ01000015.1"/>
</dbReference>
<sequence length="269" mass="28708">MRVKSLVALSLVSLLSANDGSGIFIGGGYQQGKAQIRMQDKGVSTELTTPLKGFGIQIGYQMFPSKFFGLKLYGFFDYAHAQGIEFAAKKNASGGPLVCQAPAIKPPAAPPGMPPGVPPAIPPLPNVGLPNCQLNVMGILQELVGNNKPIAPNMLTYGAGADIVLNVINNKAMALGAVGGIQFAGNSWILATPDFAHVALAFAGLDKKATAFQFLFNVGGRVRLLKHSSIEAGIKFPMIKGNPFLQTKNDGNLYIRRLYSWYVNYTFTF</sequence>
<dbReference type="PRINTS" id="PR01776">
    <property type="entry name" value="HPOMPFAMILY"/>
</dbReference>
<gene>
    <name evidence="1" type="primary">omp151</name>
</gene>
<dbReference type="InterPro" id="IPR002718">
    <property type="entry name" value="OMP_Helicobacter"/>
</dbReference>
<evidence type="ECO:0000313" key="1">
    <source>
        <dbReference type="EMBL" id="SFZ72988.1"/>
    </source>
</evidence>
<dbReference type="AlphaFoldDB" id="A0A1M4NIA9"/>
<organism evidence="1">
    <name type="scientific">Helicobacter salomonis</name>
    <dbReference type="NCBI Taxonomy" id="56878"/>
    <lineage>
        <taxon>Bacteria</taxon>
        <taxon>Pseudomonadati</taxon>
        <taxon>Campylobacterota</taxon>
        <taxon>Epsilonproteobacteria</taxon>
        <taxon>Campylobacterales</taxon>
        <taxon>Helicobacteraceae</taxon>
        <taxon>Helicobacter</taxon>
    </lineage>
</organism>